<comment type="caution">
    <text evidence="3">The sequence shown here is derived from an EMBL/GenBank/DDBJ whole genome shotgun (WGS) entry which is preliminary data.</text>
</comment>
<dbReference type="EMBL" id="JANPWB010000007">
    <property type="protein sequence ID" value="KAJ1171177.1"/>
    <property type="molecule type" value="Genomic_DNA"/>
</dbReference>
<dbReference type="AlphaFoldDB" id="A0AAV7T442"/>
<evidence type="ECO:0008006" key="5">
    <source>
        <dbReference type="Google" id="ProtNLM"/>
    </source>
</evidence>
<organism evidence="3 4">
    <name type="scientific">Pleurodeles waltl</name>
    <name type="common">Iberian ribbed newt</name>
    <dbReference type="NCBI Taxonomy" id="8319"/>
    <lineage>
        <taxon>Eukaryota</taxon>
        <taxon>Metazoa</taxon>
        <taxon>Chordata</taxon>
        <taxon>Craniata</taxon>
        <taxon>Vertebrata</taxon>
        <taxon>Euteleostomi</taxon>
        <taxon>Amphibia</taxon>
        <taxon>Batrachia</taxon>
        <taxon>Caudata</taxon>
        <taxon>Salamandroidea</taxon>
        <taxon>Salamandridae</taxon>
        <taxon>Pleurodelinae</taxon>
        <taxon>Pleurodeles</taxon>
    </lineage>
</organism>
<evidence type="ECO:0000256" key="1">
    <source>
        <dbReference type="SAM" id="MobiDB-lite"/>
    </source>
</evidence>
<accession>A0AAV7T442</accession>
<feature type="region of interest" description="Disordered" evidence="1">
    <location>
        <begin position="36"/>
        <end position="55"/>
    </location>
</feature>
<gene>
    <name evidence="3" type="ORF">NDU88_003047</name>
</gene>
<keyword evidence="4" id="KW-1185">Reference proteome</keyword>
<evidence type="ECO:0000313" key="3">
    <source>
        <dbReference type="EMBL" id="KAJ1171177.1"/>
    </source>
</evidence>
<feature type="signal peptide" evidence="2">
    <location>
        <begin position="1"/>
        <end position="19"/>
    </location>
</feature>
<keyword evidence="2" id="KW-0732">Signal</keyword>
<evidence type="ECO:0000313" key="4">
    <source>
        <dbReference type="Proteomes" id="UP001066276"/>
    </source>
</evidence>
<reference evidence="3" key="1">
    <citation type="journal article" date="2022" name="bioRxiv">
        <title>Sequencing and chromosome-scale assembly of the giantPleurodeles waltlgenome.</title>
        <authorList>
            <person name="Brown T."/>
            <person name="Elewa A."/>
            <person name="Iarovenko S."/>
            <person name="Subramanian E."/>
            <person name="Araus A.J."/>
            <person name="Petzold A."/>
            <person name="Susuki M."/>
            <person name="Suzuki K.-i.T."/>
            <person name="Hayashi T."/>
            <person name="Toyoda A."/>
            <person name="Oliveira C."/>
            <person name="Osipova E."/>
            <person name="Leigh N.D."/>
            <person name="Simon A."/>
            <person name="Yun M.H."/>
        </authorList>
    </citation>
    <scope>NUCLEOTIDE SEQUENCE</scope>
    <source>
        <strain evidence="3">20211129_DDA</strain>
        <tissue evidence="3">Liver</tissue>
    </source>
</reference>
<dbReference type="Proteomes" id="UP001066276">
    <property type="component" value="Chromosome 4_1"/>
</dbReference>
<proteinExistence type="predicted"/>
<sequence length="132" mass="13589">MGTTLVLAAQLVAAAGAWSVGPDGFCGPDLLRPGLAARAHSPEGSSAEERVPADNRVGKIFSPSDVQCAARFSARSAGGPMCCWSAVSHLGGAALRDRATPSTDLRQRTWFGDTRAPEESVIGRALAVGPDD</sequence>
<protein>
    <recommendedName>
        <fullName evidence="5">Secreted protein</fullName>
    </recommendedName>
</protein>
<evidence type="ECO:0000256" key="2">
    <source>
        <dbReference type="SAM" id="SignalP"/>
    </source>
</evidence>
<name>A0AAV7T442_PLEWA</name>
<feature type="chain" id="PRO_5043395292" description="Secreted protein" evidence="2">
    <location>
        <begin position="20"/>
        <end position="132"/>
    </location>
</feature>